<protein>
    <submittedName>
        <fullName evidence="1">Uncharacterized protein</fullName>
    </submittedName>
</protein>
<organism evidence="1 2">
    <name type="scientific">Ulvibacter litoralis</name>
    <dbReference type="NCBI Taxonomy" id="227084"/>
    <lineage>
        <taxon>Bacteria</taxon>
        <taxon>Pseudomonadati</taxon>
        <taxon>Bacteroidota</taxon>
        <taxon>Flavobacteriia</taxon>
        <taxon>Flavobacteriales</taxon>
        <taxon>Flavobacteriaceae</taxon>
        <taxon>Ulvibacter</taxon>
    </lineage>
</organism>
<gene>
    <name evidence="1" type="ORF">SAMN05421855_10536</name>
</gene>
<reference evidence="1 2" key="1">
    <citation type="submission" date="2016-10" db="EMBL/GenBank/DDBJ databases">
        <authorList>
            <person name="de Groot N.N."/>
        </authorList>
    </citation>
    <scope>NUCLEOTIDE SEQUENCE [LARGE SCALE GENOMIC DNA]</scope>
    <source>
        <strain evidence="1 2">DSM 16195</strain>
    </source>
</reference>
<dbReference type="PROSITE" id="PS51257">
    <property type="entry name" value="PROKAR_LIPOPROTEIN"/>
    <property type="match status" value="1"/>
</dbReference>
<dbReference type="STRING" id="227084.SAMN05421855_10536"/>
<evidence type="ECO:0000313" key="1">
    <source>
        <dbReference type="EMBL" id="SDF06257.1"/>
    </source>
</evidence>
<name>A0A1G7I0D3_9FLAO</name>
<dbReference type="Proteomes" id="UP000199321">
    <property type="component" value="Unassembled WGS sequence"/>
</dbReference>
<sequence length="394" mass="45841">MRAPLLLLLFTLLLSSCNSVKRNQKFLAKGNYDQSISLAVKKLQKDKASEKNDAHIALLEEAFKKAVEADTRKIAFLKKEDNPATIRERYYLYNDLNNRQELIRPLLPLYSQSLNRNASFKLVDYNNAIVTAKKDFLAYLYEEASAYMNRQTIDDYRTAYNIYCEIDELQSNYRDVPTLKEDAHFYGTDFVFVTLNNRSGQLIPFRLERELLDFNTYGLDDFWTQYHSERQQDVPYNLGIALNFRNIAIAPERVATRDFTRTQEIKTGSKYKRNRAGEIINDEDGNPIKIDTYETATAVVTITEQTKSVLVSGDVSYRDLESRRDLNSYPLSSEFIFENDYASYRGDKRALTDNDLLLLNNRYVPFPSNEQMVFDAGEDIKIRLKDILKQHTIR</sequence>
<dbReference type="RefSeq" id="WP_093144929.1">
    <property type="nucleotide sequence ID" value="NZ_BMWO01000007.1"/>
</dbReference>
<keyword evidence="2" id="KW-1185">Reference proteome</keyword>
<dbReference type="OrthoDB" id="1489643at2"/>
<dbReference type="EMBL" id="FNBA01000005">
    <property type="protein sequence ID" value="SDF06257.1"/>
    <property type="molecule type" value="Genomic_DNA"/>
</dbReference>
<evidence type="ECO:0000313" key="2">
    <source>
        <dbReference type="Proteomes" id="UP000199321"/>
    </source>
</evidence>
<dbReference type="AlphaFoldDB" id="A0A1G7I0D3"/>
<proteinExistence type="predicted"/>
<accession>A0A1G7I0D3</accession>